<dbReference type="OrthoDB" id="1447802at2"/>
<feature type="transmembrane region" description="Helical" evidence="1">
    <location>
        <begin position="80"/>
        <end position="98"/>
    </location>
</feature>
<proteinExistence type="predicted"/>
<evidence type="ECO:0000313" key="2">
    <source>
        <dbReference type="EMBL" id="AHJ98097.1"/>
    </source>
</evidence>
<keyword evidence="1" id="KW-1133">Transmembrane helix</keyword>
<name>W8F250_9BACT</name>
<dbReference type="EMBL" id="CP007145">
    <property type="protein sequence ID" value="AHJ98097.1"/>
    <property type="molecule type" value="Genomic_DNA"/>
</dbReference>
<feature type="transmembrane region" description="Helical" evidence="1">
    <location>
        <begin position="110"/>
        <end position="130"/>
    </location>
</feature>
<gene>
    <name evidence="2" type="ORF">Hsw_2502</name>
</gene>
<keyword evidence="3" id="KW-1185">Reference proteome</keyword>
<dbReference type="HOGENOM" id="CLU_156501_1_0_10"/>
<dbReference type="STRING" id="1227739.Hsw_2502"/>
<dbReference type="PATRIC" id="fig|1227739.3.peg.2694"/>
<dbReference type="Proteomes" id="UP000019423">
    <property type="component" value="Chromosome"/>
</dbReference>
<evidence type="ECO:0000256" key="1">
    <source>
        <dbReference type="SAM" id="Phobius"/>
    </source>
</evidence>
<dbReference type="RefSeq" id="WP_155832975.1">
    <property type="nucleotide sequence ID" value="NZ_CP007145.1"/>
</dbReference>
<dbReference type="KEGG" id="hsw:Hsw_2502"/>
<accession>W8F250</accession>
<evidence type="ECO:0000313" key="3">
    <source>
        <dbReference type="Proteomes" id="UP000019423"/>
    </source>
</evidence>
<protein>
    <recommendedName>
        <fullName evidence="4">Magnesium citrate secondary transporter</fullName>
    </recommendedName>
</protein>
<evidence type="ECO:0008006" key="4">
    <source>
        <dbReference type="Google" id="ProtNLM"/>
    </source>
</evidence>
<dbReference type="AlphaFoldDB" id="W8F250"/>
<organism evidence="2 3">
    <name type="scientific">Hymenobacter swuensis DY53</name>
    <dbReference type="NCBI Taxonomy" id="1227739"/>
    <lineage>
        <taxon>Bacteria</taxon>
        <taxon>Pseudomonadati</taxon>
        <taxon>Bacteroidota</taxon>
        <taxon>Cytophagia</taxon>
        <taxon>Cytophagales</taxon>
        <taxon>Hymenobacteraceae</taxon>
        <taxon>Hymenobacter</taxon>
    </lineage>
</organism>
<sequence length="136" mass="16069">MADNPVSRLRLPAELRQPLFWTGVGLYLLALTQKRGGPLLHLSWWPTVLNGQLTDVLTLPLELTLMLWWMRRYYFRQPQFVLPPSWIFSCWLFTAIWFEGIWPRFSTSVTADWLDVGAYALGGLIFWRWMNRPARV</sequence>
<dbReference type="eggNOG" id="ENOG5033J0Z">
    <property type="taxonomic scope" value="Bacteria"/>
</dbReference>
<keyword evidence="1" id="KW-0472">Membrane</keyword>
<reference evidence="2 3" key="1">
    <citation type="submission" date="2014-01" db="EMBL/GenBank/DDBJ databases">
        <title>Complete genome sequence of ionizing-radiation resistance bacterium Hymenobacter swuensis DY53.</title>
        <authorList>
            <person name="Jung J.-H."/>
            <person name="Jeong S.-W."/>
            <person name="Joe M.-H."/>
            <person name="Cho y.-j."/>
            <person name="Kim M.-K."/>
            <person name="Lim S.-Y."/>
        </authorList>
    </citation>
    <scope>NUCLEOTIDE SEQUENCE [LARGE SCALE GENOMIC DNA]</scope>
    <source>
        <strain evidence="2 3">DY53</strain>
    </source>
</reference>
<keyword evidence="1" id="KW-0812">Transmembrane</keyword>